<protein>
    <submittedName>
        <fullName evidence="2">Uncharacterized protein</fullName>
    </submittedName>
</protein>
<evidence type="ECO:0000256" key="1">
    <source>
        <dbReference type="SAM" id="MobiDB-lite"/>
    </source>
</evidence>
<feature type="compositionally biased region" description="Polar residues" evidence="1">
    <location>
        <begin position="139"/>
        <end position="149"/>
    </location>
</feature>
<feature type="compositionally biased region" description="Basic and acidic residues" evidence="1">
    <location>
        <begin position="43"/>
        <end position="64"/>
    </location>
</feature>
<reference evidence="2" key="1">
    <citation type="submission" date="2015-12" db="EMBL/GenBank/DDBJ databases">
        <title>De novo transcriptome assembly of four potential Pierce s Disease insect vectors from Arizona vineyards.</title>
        <authorList>
            <person name="Tassone E.E."/>
        </authorList>
    </citation>
    <scope>NUCLEOTIDE SEQUENCE</scope>
</reference>
<evidence type="ECO:0000313" key="2">
    <source>
        <dbReference type="EMBL" id="JAS35953.1"/>
    </source>
</evidence>
<dbReference type="AlphaFoldDB" id="A0A1B6EDE5"/>
<proteinExistence type="predicted"/>
<organism evidence="2">
    <name type="scientific">Clastoptera arizonana</name>
    <name type="common">Arizona spittle bug</name>
    <dbReference type="NCBI Taxonomy" id="38151"/>
    <lineage>
        <taxon>Eukaryota</taxon>
        <taxon>Metazoa</taxon>
        <taxon>Ecdysozoa</taxon>
        <taxon>Arthropoda</taxon>
        <taxon>Hexapoda</taxon>
        <taxon>Insecta</taxon>
        <taxon>Pterygota</taxon>
        <taxon>Neoptera</taxon>
        <taxon>Paraneoptera</taxon>
        <taxon>Hemiptera</taxon>
        <taxon>Auchenorrhyncha</taxon>
        <taxon>Cercopoidea</taxon>
        <taxon>Clastopteridae</taxon>
        <taxon>Clastoptera</taxon>
    </lineage>
</organism>
<feature type="region of interest" description="Disordered" evidence="1">
    <location>
        <begin position="1"/>
        <end position="117"/>
    </location>
</feature>
<dbReference type="EMBL" id="GEDC01001345">
    <property type="protein sequence ID" value="JAS35953.1"/>
    <property type="molecule type" value="Transcribed_RNA"/>
</dbReference>
<sequence>MVRSSGPHSKRSLSRSHSPVNNKRVKSSPRDHEKERNRRKSRSRGETHSSRSRDRKSKEERSSESRVQIKSLKSKSLSRSRELVKKQEKKEAKADCKPFDPTNLDKPESMEVPGDDDDWIITDMVQDEEENDNMANENHYSSVDSSVKNNETKRSYKDQEVFEDIRNKNEELPKNKCGHTEKNMKTDYNCRTIEMSNTRHANHSKKIEKFDSKSILDLELEHAKEFHRLRIKHEIERHDLEIKLLQFQINFWKEECVENVMIESRSNPTSKIEFQSEKVDGITELNSEKKQSDNNINKSVVENMLIVRRFDLTPNVGSQTEEVKELSSQNKHSDNNINKNIICNGMETNHIEKVATHVKKSEVN</sequence>
<accession>A0A1B6EDE5</accession>
<feature type="region of interest" description="Disordered" evidence="1">
    <location>
        <begin position="132"/>
        <end position="152"/>
    </location>
</feature>
<gene>
    <name evidence="2" type="ORF">g.10948</name>
</gene>
<name>A0A1B6EDE5_9HEMI</name>
<feature type="compositionally biased region" description="Basic and acidic residues" evidence="1">
    <location>
        <begin position="79"/>
        <end position="109"/>
    </location>
</feature>